<comment type="caution">
    <text evidence="2">The sequence shown here is derived from an EMBL/GenBank/DDBJ whole genome shotgun (WGS) entry which is preliminary data.</text>
</comment>
<dbReference type="EMBL" id="NCVQ01000305">
    <property type="protein sequence ID" value="PWZ04424.1"/>
    <property type="molecule type" value="Genomic_DNA"/>
</dbReference>
<feature type="region of interest" description="Disordered" evidence="1">
    <location>
        <begin position="32"/>
        <end position="102"/>
    </location>
</feature>
<sequence>MFLHNHVFPLEIHRTGCHCIKNKGVWYSHHSDLLPPPRDPVVDDDSARQRRRYRSRSTPPDFDGRGTPDVENTHRGRRSVLHRLGPTSETAPKDAGVSAGDLPGDAWVTSSVMTVLGSELPQGNSVPVEELVPVELYGSVSDTTNVALNSSSLDLDGVLEAVTVAPEAVLLQDVVVPVEEVGPVEPLGPVGDAPLYAINSASSSPVLVVDSTNVALNSSGLVLDGVLETVTVTPEAMLIQDVVVPVEEVVPVEPHGPVDDAPLFAIASASSSPVLVLPTQNLFDQRWRPDRCCLNVYSRRTKVGSDPSILKELVDSLPLETFKQIITKPINGLLSPPRCNLRKKKTLPKDFMPRRSRRVAKLPPVLGNVSVAKVCRHLGYYGDHEEISLENAASYAKLFENGLSKSHVEAMAALIGWEVLVEIQVSA</sequence>
<evidence type="ECO:0000313" key="2">
    <source>
        <dbReference type="EMBL" id="PWZ04424.1"/>
    </source>
</evidence>
<name>A0A3L6D791_MAIZE</name>
<proteinExistence type="predicted"/>
<protein>
    <submittedName>
        <fullName evidence="2">Uncharacterized protein</fullName>
    </submittedName>
</protein>
<dbReference type="AlphaFoldDB" id="A0A3L6D791"/>
<evidence type="ECO:0000313" key="3">
    <source>
        <dbReference type="Proteomes" id="UP000251960"/>
    </source>
</evidence>
<reference evidence="2 3" key="1">
    <citation type="journal article" date="2018" name="Nat. Genet.">
        <title>Extensive intraspecific gene order and gene structural variations between Mo17 and other maize genomes.</title>
        <authorList>
            <person name="Sun S."/>
            <person name="Zhou Y."/>
            <person name="Chen J."/>
            <person name="Shi J."/>
            <person name="Zhao H."/>
            <person name="Zhao H."/>
            <person name="Song W."/>
            <person name="Zhang M."/>
            <person name="Cui Y."/>
            <person name="Dong X."/>
            <person name="Liu H."/>
            <person name="Ma X."/>
            <person name="Jiao Y."/>
            <person name="Wang B."/>
            <person name="Wei X."/>
            <person name="Stein J.C."/>
            <person name="Glaubitz J.C."/>
            <person name="Lu F."/>
            <person name="Yu G."/>
            <person name="Liang C."/>
            <person name="Fengler K."/>
            <person name="Li B."/>
            <person name="Rafalski A."/>
            <person name="Schnable P.S."/>
            <person name="Ware D.H."/>
            <person name="Buckler E.S."/>
            <person name="Lai J."/>
        </authorList>
    </citation>
    <scope>NUCLEOTIDE SEQUENCE [LARGE SCALE GENOMIC DNA]</scope>
    <source>
        <strain evidence="3">cv. Missouri 17</strain>
        <tissue evidence="2">Seedling</tissue>
    </source>
</reference>
<gene>
    <name evidence="2" type="ORF">Zm00014a_040409</name>
</gene>
<evidence type="ECO:0000256" key="1">
    <source>
        <dbReference type="SAM" id="MobiDB-lite"/>
    </source>
</evidence>
<organism evidence="2 3">
    <name type="scientific">Zea mays</name>
    <name type="common">Maize</name>
    <dbReference type="NCBI Taxonomy" id="4577"/>
    <lineage>
        <taxon>Eukaryota</taxon>
        <taxon>Viridiplantae</taxon>
        <taxon>Streptophyta</taxon>
        <taxon>Embryophyta</taxon>
        <taxon>Tracheophyta</taxon>
        <taxon>Spermatophyta</taxon>
        <taxon>Magnoliopsida</taxon>
        <taxon>Liliopsida</taxon>
        <taxon>Poales</taxon>
        <taxon>Poaceae</taxon>
        <taxon>PACMAD clade</taxon>
        <taxon>Panicoideae</taxon>
        <taxon>Andropogonodae</taxon>
        <taxon>Andropogoneae</taxon>
        <taxon>Tripsacinae</taxon>
        <taxon>Zea</taxon>
    </lineage>
</organism>
<accession>A0A3L6D791</accession>
<feature type="compositionally biased region" description="Basic and acidic residues" evidence="1">
    <location>
        <begin position="62"/>
        <end position="74"/>
    </location>
</feature>
<dbReference type="Proteomes" id="UP000251960">
    <property type="component" value="Unassembled WGS sequence"/>
</dbReference>